<dbReference type="Proteomes" id="UP000321722">
    <property type="component" value="Unassembled WGS sequence"/>
</dbReference>
<sequence length="174" mass="20328">MNVENQDGFKELLADDTVIYAVLKKLHITKAHNEYDDLVSEGRLLYLKAYATNQYTGKRRFNYFFTKIYWGLLDYLSKQQRNHEVEAPIISTADEDWDIVDDRVDVHAGIEEAELLAAVRAICTAKEWLYVEQRLQGKKVAEIAAQIGVHPNAIYRRKARLRKKVESFFEKNQF</sequence>
<keyword evidence="2" id="KW-1185">Reference proteome</keyword>
<organism evidence="1 2">
    <name type="scientific">Ligilactobacillus aviarius</name>
    <dbReference type="NCBI Taxonomy" id="1606"/>
    <lineage>
        <taxon>Bacteria</taxon>
        <taxon>Bacillati</taxon>
        <taxon>Bacillota</taxon>
        <taxon>Bacilli</taxon>
        <taxon>Lactobacillales</taxon>
        <taxon>Lactobacillaceae</taxon>
        <taxon>Ligilactobacillus</taxon>
    </lineage>
</organism>
<comment type="caution">
    <text evidence="1">The sequence shown here is derived from an EMBL/GenBank/DDBJ whole genome shotgun (WGS) entry which is preliminary data.</text>
</comment>
<protein>
    <recommendedName>
        <fullName evidence="3">Sigma-70 family RNA polymerase sigma factor</fullName>
    </recommendedName>
</protein>
<evidence type="ECO:0008006" key="3">
    <source>
        <dbReference type="Google" id="ProtNLM"/>
    </source>
</evidence>
<evidence type="ECO:0000313" key="1">
    <source>
        <dbReference type="EMBL" id="GEK42026.1"/>
    </source>
</evidence>
<dbReference type="GO" id="GO:0003700">
    <property type="term" value="F:DNA-binding transcription factor activity"/>
    <property type="evidence" value="ECO:0007669"/>
    <property type="project" value="InterPro"/>
</dbReference>
<dbReference type="InterPro" id="IPR014284">
    <property type="entry name" value="RNA_pol_sigma-70_dom"/>
</dbReference>
<dbReference type="AlphaFoldDB" id="A0A510WS58"/>
<accession>A0A510WS58</accession>
<dbReference type="InterPro" id="IPR013324">
    <property type="entry name" value="RNA_pol_sigma_r3/r4-like"/>
</dbReference>
<dbReference type="EMBL" id="BJUI01000010">
    <property type="protein sequence ID" value="GEK42026.1"/>
    <property type="molecule type" value="Genomic_DNA"/>
</dbReference>
<dbReference type="GO" id="GO:0006352">
    <property type="term" value="P:DNA-templated transcription initiation"/>
    <property type="evidence" value="ECO:0007669"/>
    <property type="project" value="InterPro"/>
</dbReference>
<proteinExistence type="predicted"/>
<dbReference type="NCBIfam" id="TIGR02937">
    <property type="entry name" value="sigma70-ECF"/>
    <property type="match status" value="1"/>
</dbReference>
<dbReference type="SUPFAM" id="SSF88659">
    <property type="entry name" value="Sigma3 and sigma4 domains of RNA polymerase sigma factors"/>
    <property type="match status" value="1"/>
</dbReference>
<name>A0A510WS58_9LACO</name>
<gene>
    <name evidence="1" type="ORF">LAV01_08580</name>
</gene>
<reference evidence="1 2" key="1">
    <citation type="submission" date="2019-07" db="EMBL/GenBank/DDBJ databases">
        <title>Whole genome shotgun sequence of Lactobacillus aviarius subsp. aviarius NBRC 102162.</title>
        <authorList>
            <person name="Hosoyama A."/>
            <person name="Uohara A."/>
            <person name="Ohji S."/>
            <person name="Ichikawa N."/>
        </authorList>
    </citation>
    <scope>NUCLEOTIDE SEQUENCE [LARGE SCALE GENOMIC DNA]</scope>
    <source>
        <strain evidence="1 2">NBRC 102162</strain>
    </source>
</reference>
<evidence type="ECO:0000313" key="2">
    <source>
        <dbReference type="Proteomes" id="UP000321722"/>
    </source>
</evidence>